<proteinExistence type="inferred from homology"/>
<reference evidence="11" key="1">
    <citation type="submission" date="2019-09" db="EMBL/GenBank/DDBJ databases">
        <title>Draft genome information of white flower Hibiscus syriacus.</title>
        <authorList>
            <person name="Kim Y.-M."/>
        </authorList>
    </citation>
    <scope>NUCLEOTIDE SEQUENCE [LARGE SCALE GENOMIC DNA]</scope>
    <source>
        <strain evidence="11">YM2019G1</strain>
    </source>
</reference>
<dbReference type="InterPro" id="IPR015931">
    <property type="entry name" value="Acnase/IPM_dHydase_lsu_aba_1/3"/>
</dbReference>
<sequence>MCQKSAAEHPFKAVLTSLPKPGGGEFGRFYSLPALNDPRIDKLSYSIKILLESADFIRVPAVVDLACMRDTMHKLGSDTSKINHLVLVDLVIDHSVQVDVTRSENAVQANMELEFQRNNERFSFLKLGSTGFHNILVVPSSYGIVHQVNLEYLGRVVFNTNGMLYPDSVVGTDFHTTMIDGLGVAGWGVGGIEAEEAMLGQPMSMVFPGVVGFKLSGKLRIGVTATDLVLTVTQMLRKHSVVGKFVEFYGDKLGYLSVTDFQLLKEAVDLNIRIQTDKDNGIITTIDSGIDNNLINQFRVGFYSAYLVSDKVVVSTKSLKSYVWEGEANESSYSIWEETNPEWIQKLVKNYSQFVSFQSYTWQEKGITKEVKVDEDLVEAKEPGQDENIEKKKKTKKVVERYCDWELINETQPIWNMCTYLREYVGVLRRTILDLRIYSREEEYSNGYEVSTLLSWYREIIDRTIILINMVNAKTYELSIQEPHLAIGFLPLHSDGLQVGQLVTLKRRNERPKDIGKSKVSQNNDENIIKHADKNRSERQFQMGEKEYLRLQPYRQTSIDLHKNLTLAAKYYEPYKIIEKIGEVAYRVDLPNSFRLHPVFHVSILTKHVGDSTVSSTDPLAMDNDGQIRIEPYKGMGKRIINRRNKPVTQLLVHWTYLDETNDIWEDYIVLRGQFPGFDPWGQGSIPAAGIVTVGRDERGREEGIGESRSRGLEIEGFENGGFRD</sequence>
<dbReference type="SUPFAM" id="SSF53732">
    <property type="entry name" value="Aconitase iron-sulfur domain"/>
    <property type="match status" value="1"/>
</dbReference>
<name>A0A6A2YXH1_HIBSY</name>
<dbReference type="GO" id="GO:0046872">
    <property type="term" value="F:metal ion binding"/>
    <property type="evidence" value="ECO:0007669"/>
    <property type="project" value="UniProtKB-KW"/>
</dbReference>
<dbReference type="PRINTS" id="PR00415">
    <property type="entry name" value="ACONITASE"/>
</dbReference>
<dbReference type="GO" id="GO:0140662">
    <property type="term" value="F:ATP-dependent protein folding chaperone"/>
    <property type="evidence" value="ECO:0007669"/>
    <property type="project" value="InterPro"/>
</dbReference>
<keyword evidence="2" id="KW-0479">Metal-binding</keyword>
<keyword evidence="6" id="KW-0411">Iron-sulfur</keyword>
<comment type="caution">
    <text evidence="11">The sequence shown here is derived from an EMBL/GenBank/DDBJ whole genome shotgun (WGS) entry which is preliminary data.</text>
</comment>
<evidence type="ECO:0000313" key="12">
    <source>
        <dbReference type="Proteomes" id="UP000436088"/>
    </source>
</evidence>
<dbReference type="InterPro" id="IPR036890">
    <property type="entry name" value="HATPase_C_sf"/>
</dbReference>
<evidence type="ECO:0000256" key="7">
    <source>
        <dbReference type="ARBA" id="ARBA00023186"/>
    </source>
</evidence>
<comment type="similarity">
    <text evidence="1">Belongs to the heat shock protein 90 family.</text>
</comment>
<gene>
    <name evidence="11" type="ORF">F3Y22_tig00111164pilonHSYRG00030</name>
</gene>
<feature type="compositionally biased region" description="Basic and acidic residues" evidence="8">
    <location>
        <begin position="697"/>
        <end position="714"/>
    </location>
</feature>
<dbReference type="GO" id="GO:0016887">
    <property type="term" value="F:ATP hydrolysis activity"/>
    <property type="evidence" value="ECO:0007669"/>
    <property type="project" value="InterPro"/>
</dbReference>
<keyword evidence="4" id="KW-0067">ATP-binding</keyword>
<dbReference type="InterPro" id="IPR056924">
    <property type="entry name" value="SH3_Tf2-1"/>
</dbReference>
<dbReference type="InterPro" id="IPR001404">
    <property type="entry name" value="Hsp90_fam"/>
</dbReference>
<dbReference type="GO" id="GO:0051536">
    <property type="term" value="F:iron-sulfur cluster binding"/>
    <property type="evidence" value="ECO:0007669"/>
    <property type="project" value="UniProtKB-KW"/>
</dbReference>
<feature type="region of interest" description="Disordered" evidence="8">
    <location>
        <begin position="697"/>
        <end position="725"/>
    </location>
</feature>
<evidence type="ECO:0000259" key="9">
    <source>
        <dbReference type="Pfam" id="PF00330"/>
    </source>
</evidence>
<feature type="domain" description="Tf2-1-like SH3-like" evidence="10">
    <location>
        <begin position="556"/>
        <end position="608"/>
    </location>
</feature>
<dbReference type="Gene3D" id="3.30.499.10">
    <property type="entry name" value="Aconitase, domain 3"/>
    <property type="match status" value="1"/>
</dbReference>
<dbReference type="SUPFAM" id="SSF54160">
    <property type="entry name" value="Chromo domain-like"/>
    <property type="match status" value="1"/>
</dbReference>
<evidence type="ECO:0000313" key="11">
    <source>
        <dbReference type="EMBL" id="KAE8683967.1"/>
    </source>
</evidence>
<dbReference type="GO" id="GO:0005524">
    <property type="term" value="F:ATP binding"/>
    <property type="evidence" value="ECO:0007669"/>
    <property type="project" value="UniProtKB-KW"/>
</dbReference>
<dbReference type="SUPFAM" id="SSF55874">
    <property type="entry name" value="ATPase domain of HSP90 chaperone/DNA topoisomerase II/histidine kinase"/>
    <property type="match status" value="1"/>
</dbReference>
<evidence type="ECO:0000256" key="4">
    <source>
        <dbReference type="ARBA" id="ARBA00022840"/>
    </source>
</evidence>
<dbReference type="InterPro" id="IPR001030">
    <property type="entry name" value="Acoase/IPM_deHydtase_lsu_aba"/>
</dbReference>
<evidence type="ECO:0000256" key="8">
    <source>
        <dbReference type="SAM" id="MobiDB-lite"/>
    </source>
</evidence>
<protein>
    <submittedName>
        <fullName evidence="11">Uncharacterized protein</fullName>
    </submittedName>
</protein>
<organism evidence="11 12">
    <name type="scientific">Hibiscus syriacus</name>
    <name type="common">Rose of Sharon</name>
    <dbReference type="NCBI Taxonomy" id="106335"/>
    <lineage>
        <taxon>Eukaryota</taxon>
        <taxon>Viridiplantae</taxon>
        <taxon>Streptophyta</taxon>
        <taxon>Embryophyta</taxon>
        <taxon>Tracheophyta</taxon>
        <taxon>Spermatophyta</taxon>
        <taxon>Magnoliopsida</taxon>
        <taxon>eudicotyledons</taxon>
        <taxon>Gunneridae</taxon>
        <taxon>Pentapetalae</taxon>
        <taxon>rosids</taxon>
        <taxon>malvids</taxon>
        <taxon>Malvales</taxon>
        <taxon>Malvaceae</taxon>
        <taxon>Malvoideae</taxon>
        <taxon>Hibiscus</taxon>
    </lineage>
</organism>
<dbReference type="EMBL" id="VEPZ02001256">
    <property type="protein sequence ID" value="KAE8683967.1"/>
    <property type="molecule type" value="Genomic_DNA"/>
</dbReference>
<accession>A0A6A2YXH1</accession>
<evidence type="ECO:0000259" key="10">
    <source>
        <dbReference type="Pfam" id="PF24626"/>
    </source>
</evidence>
<dbReference type="InterPro" id="IPR036008">
    <property type="entry name" value="Aconitase_4Fe-4S_dom"/>
</dbReference>
<dbReference type="Pfam" id="PF00183">
    <property type="entry name" value="HSP90"/>
    <property type="match status" value="1"/>
</dbReference>
<evidence type="ECO:0000256" key="5">
    <source>
        <dbReference type="ARBA" id="ARBA00023004"/>
    </source>
</evidence>
<dbReference type="Gene3D" id="3.30.565.10">
    <property type="entry name" value="Histidine kinase-like ATPase, C-terminal domain"/>
    <property type="match status" value="1"/>
</dbReference>
<dbReference type="Proteomes" id="UP000436088">
    <property type="component" value="Unassembled WGS sequence"/>
</dbReference>
<keyword evidence="12" id="KW-1185">Reference proteome</keyword>
<keyword evidence="7" id="KW-0143">Chaperone</keyword>
<keyword evidence="3" id="KW-0547">Nucleotide-binding</keyword>
<evidence type="ECO:0000256" key="3">
    <source>
        <dbReference type="ARBA" id="ARBA00022741"/>
    </source>
</evidence>
<feature type="domain" description="Aconitase/3-isopropylmalate dehydratase large subunit alpha/beta/alpha" evidence="9">
    <location>
        <begin position="54"/>
        <end position="260"/>
    </location>
</feature>
<dbReference type="Pfam" id="PF00330">
    <property type="entry name" value="Aconitase"/>
    <property type="match status" value="1"/>
</dbReference>
<keyword evidence="5" id="KW-0408">Iron</keyword>
<evidence type="ECO:0000256" key="2">
    <source>
        <dbReference type="ARBA" id="ARBA00022723"/>
    </source>
</evidence>
<dbReference type="PANTHER" id="PTHR11670">
    <property type="entry name" value="ACONITASE/IRON-RESPONSIVE ELEMENT FAMILY MEMBER"/>
    <property type="match status" value="1"/>
</dbReference>
<evidence type="ECO:0000256" key="1">
    <source>
        <dbReference type="ARBA" id="ARBA00008239"/>
    </source>
</evidence>
<evidence type="ECO:0000256" key="6">
    <source>
        <dbReference type="ARBA" id="ARBA00023014"/>
    </source>
</evidence>
<dbReference type="GO" id="GO:0051082">
    <property type="term" value="F:unfolded protein binding"/>
    <property type="evidence" value="ECO:0007669"/>
    <property type="project" value="InterPro"/>
</dbReference>
<dbReference type="Pfam" id="PF24626">
    <property type="entry name" value="SH3_Tf2-1"/>
    <property type="match status" value="1"/>
</dbReference>
<dbReference type="AlphaFoldDB" id="A0A6A2YXH1"/>
<dbReference type="InterPro" id="IPR016197">
    <property type="entry name" value="Chromo-like_dom_sf"/>
</dbReference>
<dbReference type="InterPro" id="IPR006249">
    <property type="entry name" value="Aconitase/IRP2"/>
</dbReference>